<dbReference type="InterPro" id="IPR051219">
    <property type="entry name" value="Heterochromatin_chromo-domain"/>
</dbReference>
<dbReference type="SUPFAM" id="SSF54160">
    <property type="entry name" value="Chromo domain-like"/>
    <property type="match status" value="1"/>
</dbReference>
<dbReference type="EMBL" id="JOJR01000395">
    <property type="protein sequence ID" value="RCN38504.1"/>
    <property type="molecule type" value="Genomic_DNA"/>
</dbReference>
<feature type="region of interest" description="Disordered" evidence="3">
    <location>
        <begin position="42"/>
        <end position="74"/>
    </location>
</feature>
<dbReference type="AlphaFoldDB" id="A0A368G229"/>
<feature type="domain" description="Chromo" evidence="4">
    <location>
        <begin position="1"/>
        <end position="50"/>
    </location>
</feature>
<dbReference type="Pfam" id="PF00385">
    <property type="entry name" value="Chromo"/>
    <property type="match status" value="1"/>
</dbReference>
<evidence type="ECO:0000256" key="2">
    <source>
        <dbReference type="ARBA" id="ARBA00023242"/>
    </source>
</evidence>
<dbReference type="InterPro" id="IPR023780">
    <property type="entry name" value="Chromo_domain"/>
</dbReference>
<reference evidence="5 6" key="1">
    <citation type="submission" date="2014-10" db="EMBL/GenBank/DDBJ databases">
        <title>Draft genome of the hookworm Ancylostoma caninum.</title>
        <authorList>
            <person name="Mitreva M."/>
        </authorList>
    </citation>
    <scope>NUCLEOTIDE SEQUENCE [LARGE SCALE GENOMIC DNA]</scope>
    <source>
        <strain evidence="5 6">Baltimore</strain>
    </source>
</reference>
<dbReference type="PROSITE" id="PS50013">
    <property type="entry name" value="CHROMO_2"/>
    <property type="match status" value="1"/>
</dbReference>
<sequence>SVCSGVVEYLIQWKGYGPSDNTWEPAKQCDCADLIEEFERSRKATSEDMAQKSRKRKNLDEEEGISPKQSVEYG</sequence>
<dbReference type="Gene3D" id="2.40.50.40">
    <property type="match status" value="1"/>
</dbReference>
<proteinExistence type="predicted"/>
<evidence type="ECO:0000313" key="6">
    <source>
        <dbReference type="Proteomes" id="UP000252519"/>
    </source>
</evidence>
<feature type="compositionally biased region" description="Basic and acidic residues" evidence="3">
    <location>
        <begin position="42"/>
        <end position="51"/>
    </location>
</feature>
<gene>
    <name evidence="5" type="ORF">ANCCAN_15579</name>
</gene>
<protein>
    <submittedName>
        <fullName evidence="5">Chromo' (CHRromatin Organization MOdifier) domain protein</fullName>
    </submittedName>
</protein>
<dbReference type="STRING" id="29170.A0A368G229"/>
<keyword evidence="2" id="KW-0539">Nucleus</keyword>
<evidence type="ECO:0000256" key="1">
    <source>
        <dbReference type="ARBA" id="ARBA00004123"/>
    </source>
</evidence>
<accession>A0A368G229</accession>
<dbReference type="InterPro" id="IPR016197">
    <property type="entry name" value="Chromo-like_dom_sf"/>
</dbReference>
<dbReference type="PANTHER" id="PTHR22812">
    <property type="entry name" value="CHROMOBOX PROTEIN"/>
    <property type="match status" value="1"/>
</dbReference>
<dbReference type="OrthoDB" id="433924at2759"/>
<comment type="subcellular location">
    <subcellularLocation>
        <location evidence="1">Nucleus</location>
    </subcellularLocation>
</comment>
<name>A0A368G229_ANCCA</name>
<evidence type="ECO:0000313" key="5">
    <source>
        <dbReference type="EMBL" id="RCN38504.1"/>
    </source>
</evidence>
<keyword evidence="6" id="KW-1185">Reference proteome</keyword>
<organism evidence="5 6">
    <name type="scientific">Ancylostoma caninum</name>
    <name type="common">Dog hookworm</name>
    <dbReference type="NCBI Taxonomy" id="29170"/>
    <lineage>
        <taxon>Eukaryota</taxon>
        <taxon>Metazoa</taxon>
        <taxon>Ecdysozoa</taxon>
        <taxon>Nematoda</taxon>
        <taxon>Chromadorea</taxon>
        <taxon>Rhabditida</taxon>
        <taxon>Rhabditina</taxon>
        <taxon>Rhabditomorpha</taxon>
        <taxon>Strongyloidea</taxon>
        <taxon>Ancylostomatidae</taxon>
        <taxon>Ancylostomatinae</taxon>
        <taxon>Ancylostoma</taxon>
    </lineage>
</organism>
<dbReference type="Proteomes" id="UP000252519">
    <property type="component" value="Unassembled WGS sequence"/>
</dbReference>
<dbReference type="GO" id="GO:0005634">
    <property type="term" value="C:nucleus"/>
    <property type="evidence" value="ECO:0007669"/>
    <property type="project" value="UniProtKB-SubCell"/>
</dbReference>
<dbReference type="InterPro" id="IPR000953">
    <property type="entry name" value="Chromo/chromo_shadow_dom"/>
</dbReference>
<evidence type="ECO:0000259" key="4">
    <source>
        <dbReference type="PROSITE" id="PS50013"/>
    </source>
</evidence>
<evidence type="ECO:0000256" key="3">
    <source>
        <dbReference type="SAM" id="MobiDB-lite"/>
    </source>
</evidence>
<dbReference type="CDD" id="cd00024">
    <property type="entry name" value="CD_CSD"/>
    <property type="match status" value="1"/>
</dbReference>
<dbReference type="SMART" id="SM00298">
    <property type="entry name" value="CHROMO"/>
    <property type="match status" value="1"/>
</dbReference>
<comment type="caution">
    <text evidence="5">The sequence shown here is derived from an EMBL/GenBank/DDBJ whole genome shotgun (WGS) entry which is preliminary data.</text>
</comment>
<feature type="non-terminal residue" evidence="5">
    <location>
        <position position="1"/>
    </location>
</feature>